<dbReference type="PANTHER" id="PTHR37813">
    <property type="entry name" value="FELS-2 PROPHAGE PROTEIN"/>
    <property type="match status" value="1"/>
</dbReference>
<organism evidence="3">
    <name type="scientific">marine sediment metagenome</name>
    <dbReference type="NCBI Taxonomy" id="412755"/>
    <lineage>
        <taxon>unclassified sequences</taxon>
        <taxon>metagenomes</taxon>
        <taxon>ecological metagenomes</taxon>
    </lineage>
</organism>
<comment type="caution">
    <text evidence="3">The sequence shown here is derived from an EMBL/GenBank/DDBJ whole genome shotgun (WGS) entry which is preliminary data.</text>
</comment>
<accession>A0A0F8W4Y2</accession>
<feature type="non-terminal residue" evidence="3">
    <location>
        <position position="343"/>
    </location>
</feature>
<gene>
    <name evidence="3" type="ORF">LCGC14_3111460</name>
</gene>
<keyword evidence="1" id="KW-1188">Viral release from host cell</keyword>
<name>A0A0F8W4Y2_9ZZZZ</name>
<evidence type="ECO:0000259" key="2">
    <source>
        <dbReference type="Pfam" id="PF10145"/>
    </source>
</evidence>
<feature type="non-terminal residue" evidence="3">
    <location>
        <position position="1"/>
    </location>
</feature>
<proteinExistence type="predicted"/>
<evidence type="ECO:0000313" key="3">
    <source>
        <dbReference type="EMBL" id="KKK51787.1"/>
    </source>
</evidence>
<evidence type="ECO:0000256" key="1">
    <source>
        <dbReference type="ARBA" id="ARBA00022612"/>
    </source>
</evidence>
<sequence>GVAVAETIAFADDANKAMELFRRETGLAEESVEEFSSSAKNLFAAGVGEGIDDIARAMATVNNTMQTGAKETEKLTKRALVMRDVFDKDVGESIDTVKVLMDKMGLTGEQSFNFITTGIQKGLDRNGDFLDSIREYGNLFGDAGFDAGQFFSILESGAEGGVLGTDKIADAVKELGIRLSEGGDEAKRAFSDVVGVSFDDVATKIGAGEAQWADYFDDIIGGLQDIEDPLERNRQQVALFGTQAEDLGVGFSENIDTSTTSLDDMAGSMDEIITKNASLGESMGNLKRQMVVALEPAAQELMPLLGEGVSKVSEFLTQARPIFTGFAGELSDKLGPALQIIGD</sequence>
<dbReference type="InterPro" id="IPR010090">
    <property type="entry name" value="Phage_tape_meas"/>
</dbReference>
<feature type="domain" description="Phage tail tape measure protein" evidence="2">
    <location>
        <begin position="70"/>
        <end position="241"/>
    </location>
</feature>
<protein>
    <recommendedName>
        <fullName evidence="2">Phage tail tape measure protein domain-containing protein</fullName>
    </recommendedName>
</protein>
<reference evidence="3" key="1">
    <citation type="journal article" date="2015" name="Nature">
        <title>Complex archaea that bridge the gap between prokaryotes and eukaryotes.</title>
        <authorList>
            <person name="Spang A."/>
            <person name="Saw J.H."/>
            <person name="Jorgensen S.L."/>
            <person name="Zaremba-Niedzwiedzka K."/>
            <person name="Martijn J."/>
            <person name="Lind A.E."/>
            <person name="van Eijk R."/>
            <person name="Schleper C."/>
            <person name="Guy L."/>
            <person name="Ettema T.J."/>
        </authorList>
    </citation>
    <scope>NUCLEOTIDE SEQUENCE</scope>
</reference>
<dbReference type="Pfam" id="PF10145">
    <property type="entry name" value="PhageMin_Tail"/>
    <property type="match status" value="1"/>
</dbReference>
<dbReference type="EMBL" id="LAZR01067339">
    <property type="protein sequence ID" value="KKK51787.1"/>
    <property type="molecule type" value="Genomic_DNA"/>
</dbReference>
<dbReference type="PANTHER" id="PTHR37813:SF1">
    <property type="entry name" value="FELS-2 PROPHAGE PROTEIN"/>
    <property type="match status" value="1"/>
</dbReference>
<dbReference type="AlphaFoldDB" id="A0A0F8W4Y2"/>